<evidence type="ECO:0000313" key="4">
    <source>
        <dbReference type="EMBL" id="TYK04183.1"/>
    </source>
</evidence>
<feature type="region of interest" description="Disordered" evidence="1">
    <location>
        <begin position="103"/>
        <end position="123"/>
    </location>
</feature>
<accession>A0A5A7UA28</accession>
<dbReference type="PANTHER" id="PTHR34379:SF3">
    <property type="entry name" value="PROTEIN, PUTATIVE-RELATED"/>
    <property type="match status" value="1"/>
</dbReference>
<comment type="caution">
    <text evidence="3">The sequence shown here is derived from an EMBL/GenBank/DDBJ whole genome shotgun (WGS) entry which is preliminary data.</text>
</comment>
<dbReference type="OrthoDB" id="1886721at2759"/>
<dbReference type="AlphaFoldDB" id="A0A5A7UA28"/>
<sequence length="242" mass="26408">MADSSQKNPPSKSPFRFLFTCFRSSSKLPAKKPSSIAPRNRRTFSLTFRFKKSSATVPVDVAYPSHDELSFSPDFKKPPPLSLITPKAPQVVGEIVVDSGYESLKPSQTRKKPESTQSNFTTKKLSPTRKIAASLHSVSPPSQLLTRQKDFKRSVSEHLPAAVATTSPAFSDGNKPTPKLATNYPVKNLDRVIMVVMVAIMVLWGRLCAILCTTALFYLGRRMRSEMEVGGGGGRGGFGGNS</sequence>
<dbReference type="EMBL" id="SSTE01010310">
    <property type="protein sequence ID" value="KAA0052773.1"/>
    <property type="molecule type" value="Genomic_DNA"/>
</dbReference>
<evidence type="ECO:0000256" key="1">
    <source>
        <dbReference type="SAM" id="MobiDB-lite"/>
    </source>
</evidence>
<protein>
    <submittedName>
        <fullName evidence="3">60S ribosomal protein L44</fullName>
    </submittedName>
</protein>
<dbReference type="EMBL" id="SSTD01014613">
    <property type="protein sequence ID" value="TYK04183.1"/>
    <property type="molecule type" value="Genomic_DNA"/>
</dbReference>
<evidence type="ECO:0000256" key="2">
    <source>
        <dbReference type="SAM" id="Phobius"/>
    </source>
</evidence>
<dbReference type="PANTHER" id="PTHR34379">
    <property type="entry name" value="OS07G0553800 PROTEIN"/>
    <property type="match status" value="1"/>
</dbReference>
<dbReference type="GO" id="GO:0005840">
    <property type="term" value="C:ribosome"/>
    <property type="evidence" value="ECO:0007669"/>
    <property type="project" value="UniProtKB-KW"/>
</dbReference>
<feature type="transmembrane region" description="Helical" evidence="2">
    <location>
        <begin position="192"/>
        <end position="219"/>
    </location>
</feature>
<evidence type="ECO:0000313" key="6">
    <source>
        <dbReference type="Proteomes" id="UP000321947"/>
    </source>
</evidence>
<keyword evidence="3" id="KW-0689">Ribosomal protein</keyword>
<dbReference type="Proteomes" id="UP000321393">
    <property type="component" value="Unassembled WGS sequence"/>
</dbReference>
<keyword evidence="2" id="KW-0812">Transmembrane</keyword>
<evidence type="ECO:0000313" key="3">
    <source>
        <dbReference type="EMBL" id="KAA0052773.1"/>
    </source>
</evidence>
<dbReference type="Proteomes" id="UP000321947">
    <property type="component" value="Unassembled WGS sequence"/>
</dbReference>
<organism evidence="3 5">
    <name type="scientific">Cucumis melo var. makuwa</name>
    <name type="common">Oriental melon</name>
    <dbReference type="NCBI Taxonomy" id="1194695"/>
    <lineage>
        <taxon>Eukaryota</taxon>
        <taxon>Viridiplantae</taxon>
        <taxon>Streptophyta</taxon>
        <taxon>Embryophyta</taxon>
        <taxon>Tracheophyta</taxon>
        <taxon>Spermatophyta</taxon>
        <taxon>Magnoliopsida</taxon>
        <taxon>eudicotyledons</taxon>
        <taxon>Gunneridae</taxon>
        <taxon>Pentapetalae</taxon>
        <taxon>rosids</taxon>
        <taxon>fabids</taxon>
        <taxon>Cucurbitales</taxon>
        <taxon>Cucurbitaceae</taxon>
        <taxon>Benincaseae</taxon>
        <taxon>Cucumis</taxon>
    </lineage>
</organism>
<keyword evidence="2" id="KW-1133">Transmembrane helix</keyword>
<evidence type="ECO:0000313" key="5">
    <source>
        <dbReference type="Proteomes" id="UP000321393"/>
    </source>
</evidence>
<dbReference type="InterPro" id="IPR040411">
    <property type="entry name" value="At5g23160-like"/>
</dbReference>
<name>A0A5A7UA28_CUCMM</name>
<proteinExistence type="predicted"/>
<keyword evidence="3" id="KW-0687">Ribonucleoprotein</keyword>
<keyword evidence="2" id="KW-0472">Membrane</keyword>
<gene>
    <name evidence="4" type="ORF">E5676_scaffold1856G00090</name>
    <name evidence="3" type="ORF">E6C27_scaffold43055G00270</name>
</gene>
<reference evidence="5 6" key="1">
    <citation type="submission" date="2019-08" db="EMBL/GenBank/DDBJ databases">
        <title>Draft genome sequences of two oriental melons (Cucumis melo L. var makuwa).</title>
        <authorList>
            <person name="Kwon S.-Y."/>
        </authorList>
    </citation>
    <scope>NUCLEOTIDE SEQUENCE [LARGE SCALE GENOMIC DNA]</scope>
    <source>
        <strain evidence="6">cv. Chang Bougi</strain>
        <strain evidence="5">cv. SW 3</strain>
        <tissue evidence="3">Leaf</tissue>
    </source>
</reference>